<dbReference type="EC" id="2.1.1.100" evidence="3 10"/>
<evidence type="ECO:0000256" key="2">
    <source>
        <dbReference type="ARBA" id="ARBA00009140"/>
    </source>
</evidence>
<dbReference type="PANTHER" id="PTHR12714">
    <property type="entry name" value="PROTEIN-S ISOPRENYLCYSTEINE O-METHYLTRANSFERASE"/>
    <property type="match status" value="1"/>
</dbReference>
<feature type="transmembrane region" description="Helical" evidence="10">
    <location>
        <begin position="85"/>
        <end position="108"/>
    </location>
</feature>
<dbReference type="AlphaFoldDB" id="A0A150GGK4"/>
<sequence length="147" mass="17194">MSFAVLEYGLESWLLPGMKTDNGRLGYISWIGLAMIVLGEGLRKVGMVTARSNFTHHIRTQKRETHQLVCWGIYRYVRHPGYLGWYIWCVGTQVLLVNPVCSVGFAVVTWRFFRDRLHVEEYYLRRFFGAEYEAYAARTPTWIPLIP</sequence>
<evidence type="ECO:0000256" key="7">
    <source>
        <dbReference type="ARBA" id="ARBA00022692"/>
    </source>
</evidence>
<gene>
    <name evidence="11" type="ORF">GPECTOR_25g329</name>
</gene>
<accession>A0A150GGK4</accession>
<comment type="subcellular location">
    <subcellularLocation>
        <location evidence="10">Endoplasmic reticulum membrane</location>
        <topology evidence="10">Multi-pass membrane protein</topology>
    </subcellularLocation>
    <subcellularLocation>
        <location evidence="1">Membrane</location>
        <topology evidence="1">Multi-pass membrane protein</topology>
    </subcellularLocation>
</comment>
<dbReference type="GO" id="GO:0032259">
    <property type="term" value="P:methylation"/>
    <property type="evidence" value="ECO:0007669"/>
    <property type="project" value="UniProtKB-KW"/>
</dbReference>
<name>A0A150GGK4_GONPE</name>
<comment type="caution">
    <text evidence="10">Lacks conserved residue(s) required for the propagation of feature annotation.</text>
</comment>
<comment type="cofactor">
    <cofactor evidence="10">
        <name>Zn(2+)</name>
        <dbReference type="ChEBI" id="CHEBI:29105"/>
    </cofactor>
    <text evidence="10">Divalent metal cations. Probably Zn(2+).</text>
</comment>
<keyword evidence="10" id="KW-0256">Endoplasmic reticulum</keyword>
<keyword evidence="12" id="KW-1185">Reference proteome</keyword>
<protein>
    <recommendedName>
        <fullName evidence="3 10">Protein-S-isoprenylcysteine O-methyltransferase</fullName>
        <ecNumber evidence="3 10">2.1.1.100</ecNumber>
    </recommendedName>
</protein>
<dbReference type="Gene3D" id="1.20.120.1630">
    <property type="match status" value="1"/>
</dbReference>
<evidence type="ECO:0000256" key="9">
    <source>
        <dbReference type="ARBA" id="ARBA00023136"/>
    </source>
</evidence>
<keyword evidence="6 10" id="KW-0949">S-adenosyl-L-methionine</keyword>
<evidence type="ECO:0000256" key="4">
    <source>
        <dbReference type="ARBA" id="ARBA00022603"/>
    </source>
</evidence>
<evidence type="ECO:0000313" key="11">
    <source>
        <dbReference type="EMBL" id="KXZ48745.1"/>
    </source>
</evidence>
<evidence type="ECO:0000313" key="12">
    <source>
        <dbReference type="Proteomes" id="UP000075714"/>
    </source>
</evidence>
<dbReference type="Pfam" id="PF04140">
    <property type="entry name" value="ICMT"/>
    <property type="match status" value="1"/>
</dbReference>
<keyword evidence="5" id="KW-0808">Transferase</keyword>
<evidence type="ECO:0000256" key="10">
    <source>
        <dbReference type="RuleBase" id="RU362022"/>
    </source>
</evidence>
<dbReference type="EMBL" id="LSYV01000026">
    <property type="protein sequence ID" value="KXZ48745.1"/>
    <property type="molecule type" value="Genomic_DNA"/>
</dbReference>
<comment type="similarity">
    <text evidence="2 10">Belongs to the class VI-like SAM-binding methyltransferase superfamily. Isoprenylcysteine carboxyl methyltransferase family.</text>
</comment>
<evidence type="ECO:0000256" key="5">
    <source>
        <dbReference type="ARBA" id="ARBA00022679"/>
    </source>
</evidence>
<proteinExistence type="inferred from homology"/>
<evidence type="ECO:0000256" key="8">
    <source>
        <dbReference type="ARBA" id="ARBA00022989"/>
    </source>
</evidence>
<organism evidence="11 12">
    <name type="scientific">Gonium pectorale</name>
    <name type="common">Green alga</name>
    <dbReference type="NCBI Taxonomy" id="33097"/>
    <lineage>
        <taxon>Eukaryota</taxon>
        <taxon>Viridiplantae</taxon>
        <taxon>Chlorophyta</taxon>
        <taxon>core chlorophytes</taxon>
        <taxon>Chlorophyceae</taxon>
        <taxon>CS clade</taxon>
        <taxon>Chlamydomonadales</taxon>
        <taxon>Volvocaceae</taxon>
        <taxon>Gonium</taxon>
    </lineage>
</organism>
<dbReference type="PANTHER" id="PTHR12714:SF9">
    <property type="entry name" value="PROTEIN-S-ISOPRENYLCYSTEINE O-METHYLTRANSFERASE"/>
    <property type="match status" value="1"/>
</dbReference>
<dbReference type="InterPro" id="IPR025770">
    <property type="entry name" value="PPMT_MeTrfase"/>
</dbReference>
<dbReference type="Proteomes" id="UP000075714">
    <property type="component" value="Unassembled WGS sequence"/>
</dbReference>
<keyword evidence="7 10" id="KW-0812">Transmembrane</keyword>
<dbReference type="STRING" id="33097.A0A150GGK4"/>
<dbReference type="OrthoDB" id="422086at2759"/>
<evidence type="ECO:0000256" key="6">
    <source>
        <dbReference type="ARBA" id="ARBA00022691"/>
    </source>
</evidence>
<evidence type="ECO:0000256" key="1">
    <source>
        <dbReference type="ARBA" id="ARBA00004141"/>
    </source>
</evidence>
<keyword evidence="9 10" id="KW-0472">Membrane</keyword>
<comment type="catalytic activity">
    <reaction evidence="10">
        <text>[protein]-C-terminal S-[(2E,6E)-farnesyl]-L-cysteine + S-adenosyl-L-methionine = [protein]-C-terminal S-[(2E,6E)-farnesyl]-L-cysteine methyl ester + S-adenosyl-L-homocysteine</text>
        <dbReference type="Rhea" id="RHEA:21672"/>
        <dbReference type="Rhea" id="RHEA-COMP:12125"/>
        <dbReference type="Rhea" id="RHEA-COMP:12126"/>
        <dbReference type="ChEBI" id="CHEBI:57856"/>
        <dbReference type="ChEBI" id="CHEBI:59789"/>
        <dbReference type="ChEBI" id="CHEBI:90510"/>
        <dbReference type="ChEBI" id="CHEBI:90511"/>
        <dbReference type="EC" id="2.1.1.100"/>
    </reaction>
</comment>
<keyword evidence="4 10" id="KW-0489">Methyltransferase</keyword>
<evidence type="ECO:0000256" key="3">
    <source>
        <dbReference type="ARBA" id="ARBA00012151"/>
    </source>
</evidence>
<dbReference type="PROSITE" id="PS51564">
    <property type="entry name" value="SAM_ICMT"/>
    <property type="match status" value="1"/>
</dbReference>
<dbReference type="InterPro" id="IPR007269">
    <property type="entry name" value="ICMT_MeTrfase"/>
</dbReference>
<dbReference type="GO" id="GO:0004671">
    <property type="term" value="F:protein C-terminal S-isoprenylcysteine carboxyl O-methyltransferase activity"/>
    <property type="evidence" value="ECO:0007669"/>
    <property type="project" value="UniProtKB-EC"/>
</dbReference>
<reference evidence="12" key="1">
    <citation type="journal article" date="2016" name="Nat. Commun.">
        <title>The Gonium pectorale genome demonstrates co-option of cell cycle regulation during the evolution of multicellularity.</title>
        <authorList>
            <person name="Hanschen E.R."/>
            <person name="Marriage T.N."/>
            <person name="Ferris P.J."/>
            <person name="Hamaji T."/>
            <person name="Toyoda A."/>
            <person name="Fujiyama A."/>
            <person name="Neme R."/>
            <person name="Noguchi H."/>
            <person name="Minakuchi Y."/>
            <person name="Suzuki M."/>
            <person name="Kawai-Toyooka H."/>
            <person name="Smith D.R."/>
            <person name="Sparks H."/>
            <person name="Anderson J."/>
            <person name="Bakaric R."/>
            <person name="Luria V."/>
            <person name="Karger A."/>
            <person name="Kirschner M.W."/>
            <person name="Durand P.M."/>
            <person name="Michod R.E."/>
            <person name="Nozaki H."/>
            <person name="Olson B.J."/>
        </authorList>
    </citation>
    <scope>NUCLEOTIDE SEQUENCE [LARGE SCALE GENOMIC DNA]</scope>
    <source>
        <strain evidence="12">NIES-2863</strain>
    </source>
</reference>
<keyword evidence="8 10" id="KW-1133">Transmembrane helix</keyword>
<feature type="transmembrane region" description="Helical" evidence="10">
    <location>
        <begin position="25"/>
        <end position="42"/>
    </location>
</feature>
<dbReference type="GO" id="GO:0005789">
    <property type="term" value="C:endoplasmic reticulum membrane"/>
    <property type="evidence" value="ECO:0007669"/>
    <property type="project" value="UniProtKB-SubCell"/>
</dbReference>
<comment type="caution">
    <text evidence="11">The sequence shown here is derived from an EMBL/GenBank/DDBJ whole genome shotgun (WGS) entry which is preliminary data.</text>
</comment>